<dbReference type="RefSeq" id="WP_024050811.1">
    <property type="nucleotide sequence ID" value="NZ_CACRUE010000022.1"/>
</dbReference>
<sequence length="286" mass="32871">MNIKCGELKFNINCDKNWNIPKNVEKFIVENGDYPDLNYNIEFVNSISKDNRQITSVKQDLMVGSDGELETRYLFIKGANYPYAKYTEVDDKNISVEVLEDFKDMFEIDTMFWSLFALERHMIQRKALVFHCGYTLYKNHAILFSGPSGIGKSTQSDLWKKNRGAEILNGDKCLLLKDNDAWCADGWPVCGSSEICINQRTKLGNIVFLNQGKENKVNKLSKIEAVKKIISQLTINYWNLDFVNEAFTIAEDIVNNINIYELICTPDVRAVEVLEKCLEDGETWIL</sequence>
<dbReference type="EMBL" id="CACRUE010000022">
    <property type="protein sequence ID" value="VYT95500.1"/>
    <property type="molecule type" value="Genomic_DNA"/>
</dbReference>
<protein>
    <recommendedName>
        <fullName evidence="2">SynChlorMet cassette protein ScmC</fullName>
    </recommendedName>
</protein>
<proteinExistence type="predicted"/>
<accession>A0A6N3B0N2</accession>
<gene>
    <name evidence="1" type="ORF">IBLFYP30_01418</name>
</gene>
<dbReference type="SUPFAM" id="SSF53795">
    <property type="entry name" value="PEP carboxykinase-like"/>
    <property type="match status" value="1"/>
</dbReference>
<evidence type="ECO:0000313" key="1">
    <source>
        <dbReference type="EMBL" id="VYT95500.1"/>
    </source>
</evidence>
<name>A0A6N3B0N2_9FIRM</name>
<reference evidence="1" key="1">
    <citation type="submission" date="2019-11" db="EMBL/GenBank/DDBJ databases">
        <authorList>
            <person name="Feng L."/>
        </authorList>
    </citation>
    <scope>NUCLEOTIDE SEQUENCE</scope>
    <source>
        <strain evidence="1">IbartlettiiLFYP30</strain>
    </source>
</reference>
<evidence type="ECO:0008006" key="2">
    <source>
        <dbReference type="Google" id="ProtNLM"/>
    </source>
</evidence>
<dbReference type="AlphaFoldDB" id="A0A6N3B0N2"/>
<organism evidence="1">
    <name type="scientific">Intestinibacter bartlettii</name>
    <dbReference type="NCBI Taxonomy" id="261299"/>
    <lineage>
        <taxon>Bacteria</taxon>
        <taxon>Bacillati</taxon>
        <taxon>Bacillota</taxon>
        <taxon>Clostridia</taxon>
        <taxon>Peptostreptococcales</taxon>
        <taxon>Peptostreptococcaceae</taxon>
        <taxon>Intestinibacter</taxon>
    </lineage>
</organism>